<dbReference type="GO" id="GO:0003677">
    <property type="term" value="F:DNA binding"/>
    <property type="evidence" value="ECO:0007669"/>
    <property type="project" value="UniProtKB-KW"/>
</dbReference>
<evidence type="ECO:0000256" key="2">
    <source>
        <dbReference type="ARBA" id="ARBA00023125"/>
    </source>
</evidence>
<dbReference type="OrthoDB" id="7859599at2"/>
<dbReference type="AlphaFoldDB" id="A0A4T3EYV3"/>
<keyword evidence="6" id="KW-1185">Reference proteome</keyword>
<keyword evidence="2" id="KW-0238">DNA-binding</keyword>
<feature type="domain" description="HTH marR-type" evidence="4">
    <location>
        <begin position="54"/>
        <end position="186"/>
    </location>
</feature>
<dbReference type="Pfam" id="PF12802">
    <property type="entry name" value="MarR_2"/>
    <property type="match status" value="1"/>
</dbReference>
<dbReference type="Proteomes" id="UP000309389">
    <property type="component" value="Unassembled WGS sequence"/>
</dbReference>
<comment type="caution">
    <text evidence="5">The sequence shown here is derived from an EMBL/GenBank/DDBJ whole genome shotgun (WGS) entry which is preliminary data.</text>
</comment>
<keyword evidence="3" id="KW-0804">Transcription</keyword>
<organism evidence="5 6">
    <name type="scientific">Alteraurantiacibacter aquimixticola</name>
    <dbReference type="NCBI Taxonomy" id="2489173"/>
    <lineage>
        <taxon>Bacteria</taxon>
        <taxon>Pseudomonadati</taxon>
        <taxon>Pseudomonadota</taxon>
        <taxon>Alphaproteobacteria</taxon>
        <taxon>Sphingomonadales</taxon>
        <taxon>Erythrobacteraceae</taxon>
        <taxon>Alteraurantiacibacter</taxon>
    </lineage>
</organism>
<evidence type="ECO:0000313" key="5">
    <source>
        <dbReference type="EMBL" id="TIX49848.1"/>
    </source>
</evidence>
<name>A0A4T3EYV3_9SPHN</name>
<dbReference type="SUPFAM" id="SSF46785">
    <property type="entry name" value="Winged helix' DNA-binding domain"/>
    <property type="match status" value="1"/>
</dbReference>
<evidence type="ECO:0000256" key="1">
    <source>
        <dbReference type="ARBA" id="ARBA00023015"/>
    </source>
</evidence>
<dbReference type="InterPro" id="IPR000835">
    <property type="entry name" value="HTH_MarR-typ"/>
</dbReference>
<accession>A0A4T3EYV3</accession>
<dbReference type="InterPro" id="IPR036388">
    <property type="entry name" value="WH-like_DNA-bd_sf"/>
</dbReference>
<evidence type="ECO:0000259" key="4">
    <source>
        <dbReference type="PROSITE" id="PS50995"/>
    </source>
</evidence>
<dbReference type="InterPro" id="IPR036390">
    <property type="entry name" value="WH_DNA-bd_sf"/>
</dbReference>
<evidence type="ECO:0000256" key="3">
    <source>
        <dbReference type="ARBA" id="ARBA00023163"/>
    </source>
</evidence>
<gene>
    <name evidence="5" type="ORF">E5222_11670</name>
</gene>
<protein>
    <submittedName>
        <fullName evidence="5">MarR family transcriptional regulator</fullName>
    </submittedName>
</protein>
<keyword evidence="1" id="KW-0805">Transcription regulation</keyword>
<dbReference type="PANTHER" id="PTHR42756:SF1">
    <property type="entry name" value="TRANSCRIPTIONAL REPRESSOR OF EMRAB OPERON"/>
    <property type="match status" value="1"/>
</dbReference>
<dbReference type="SMART" id="SM00347">
    <property type="entry name" value="HTH_MARR"/>
    <property type="match status" value="1"/>
</dbReference>
<evidence type="ECO:0000313" key="6">
    <source>
        <dbReference type="Proteomes" id="UP000309389"/>
    </source>
</evidence>
<proteinExistence type="predicted"/>
<reference evidence="5 6" key="1">
    <citation type="submission" date="2019-04" db="EMBL/GenBank/DDBJ databases">
        <title>Altererythrobacter aquimixticola sp. nov., isolated from sediment of junction between the ocean and a freshwater spring.</title>
        <authorList>
            <person name="Yoon J.-H."/>
        </authorList>
    </citation>
    <scope>NUCLEOTIDE SEQUENCE [LARGE SCALE GENOMIC DNA]</scope>
    <source>
        <strain evidence="5 6">SSKS-13</strain>
    </source>
</reference>
<dbReference type="PRINTS" id="PR00598">
    <property type="entry name" value="HTHMARR"/>
</dbReference>
<dbReference type="PANTHER" id="PTHR42756">
    <property type="entry name" value="TRANSCRIPTIONAL REGULATOR, MARR"/>
    <property type="match status" value="1"/>
</dbReference>
<dbReference type="PROSITE" id="PS50995">
    <property type="entry name" value="HTH_MARR_2"/>
    <property type="match status" value="1"/>
</dbReference>
<dbReference type="Gene3D" id="1.10.10.10">
    <property type="entry name" value="Winged helix-like DNA-binding domain superfamily/Winged helix DNA-binding domain"/>
    <property type="match status" value="1"/>
</dbReference>
<dbReference type="EMBL" id="SSHH01000003">
    <property type="protein sequence ID" value="TIX49848.1"/>
    <property type="molecule type" value="Genomic_DNA"/>
</dbReference>
<sequence>MIVRVLSLREIVCSTNKLARPPITGFRGHEDTGLRDPALIESNDADEEDIGALDGIVGFHIRLAHGAVYRHFTETFADLGLTQKQVSVLWLVGDHPEIAQIEVGSRLRMDRATTMTIVNRLEERGLLRRERSSSDGRKQAMFLTEEGEAVLEEAKRCIESHESWLKSRFSEAEIEKLVEMLARIHD</sequence>
<dbReference type="GO" id="GO:0003700">
    <property type="term" value="F:DNA-binding transcription factor activity"/>
    <property type="evidence" value="ECO:0007669"/>
    <property type="project" value="InterPro"/>
</dbReference>